<proteinExistence type="predicted"/>
<keyword evidence="1" id="KW-0472">Membrane</keyword>
<name>A0A1H9N910_9ACTN</name>
<reference evidence="3" key="1">
    <citation type="submission" date="2016-10" db="EMBL/GenBank/DDBJ databases">
        <authorList>
            <person name="de Groot N.N."/>
        </authorList>
    </citation>
    <scope>NUCLEOTIDE SEQUENCE [LARGE SCALE GENOMIC DNA]</scope>
    <source>
        <strain evidence="3">KHGC19</strain>
    </source>
</reference>
<protein>
    <submittedName>
        <fullName evidence="3">Uncharacterized protein</fullName>
    </submittedName>
</protein>
<feature type="transmembrane region" description="Helical" evidence="1">
    <location>
        <begin position="25"/>
        <end position="46"/>
    </location>
</feature>
<evidence type="ECO:0000313" key="5">
    <source>
        <dbReference type="Proteomes" id="UP000199135"/>
    </source>
</evidence>
<gene>
    <name evidence="3" type="ORF">SAMN05216446_0291</name>
    <name evidence="2" type="ORF">SAMN05216447_101284</name>
</gene>
<dbReference type="EMBL" id="FOGP01000001">
    <property type="protein sequence ID" value="SER32301.1"/>
    <property type="molecule type" value="Genomic_DNA"/>
</dbReference>
<keyword evidence="5" id="KW-1185">Reference proteome</keyword>
<evidence type="ECO:0000313" key="2">
    <source>
        <dbReference type="EMBL" id="SEH38968.1"/>
    </source>
</evidence>
<dbReference type="Proteomes" id="UP000199135">
    <property type="component" value="Unassembled WGS sequence"/>
</dbReference>
<keyword evidence="1" id="KW-1133">Transmembrane helix</keyword>
<evidence type="ECO:0000313" key="4">
    <source>
        <dbReference type="Proteomes" id="UP000199128"/>
    </source>
</evidence>
<evidence type="ECO:0000313" key="3">
    <source>
        <dbReference type="EMBL" id="SER32301.1"/>
    </source>
</evidence>
<keyword evidence="1" id="KW-0812">Transmembrane</keyword>
<dbReference type="EMBL" id="FNWT01000001">
    <property type="protein sequence ID" value="SEH38968.1"/>
    <property type="molecule type" value="Genomic_DNA"/>
</dbReference>
<dbReference type="Proteomes" id="UP000199128">
    <property type="component" value="Unassembled WGS sequence"/>
</dbReference>
<accession>A0A1H9N910</accession>
<evidence type="ECO:0000256" key="1">
    <source>
        <dbReference type="SAM" id="Phobius"/>
    </source>
</evidence>
<organism evidence="3 4">
    <name type="scientific">Parafannyhessea umbonata</name>
    <dbReference type="NCBI Taxonomy" id="604330"/>
    <lineage>
        <taxon>Bacteria</taxon>
        <taxon>Bacillati</taxon>
        <taxon>Actinomycetota</taxon>
        <taxon>Coriobacteriia</taxon>
        <taxon>Coriobacteriales</taxon>
        <taxon>Atopobiaceae</taxon>
        <taxon>Parafannyhessea</taxon>
    </lineage>
</organism>
<reference evidence="4 5" key="2">
    <citation type="submission" date="2016-10" db="EMBL/GenBank/DDBJ databases">
        <authorList>
            <person name="Varghese N."/>
            <person name="Submissions S."/>
        </authorList>
    </citation>
    <scope>NUCLEOTIDE SEQUENCE [LARGE SCALE GENOMIC DNA]</scope>
    <source>
        <strain evidence="4">KHGC19</strain>
        <strain evidence="2 5">WCP15</strain>
    </source>
</reference>
<sequence length="63" mass="6939">MSSSKEFTPLADAKERVLAYGNSHWRLRCLGAALLVVLMGALLVWFTSLSGFNEPAQFVYAGF</sequence>
<dbReference type="AlphaFoldDB" id="A0A1H9N910"/>
<dbReference type="RefSeq" id="WP_078686506.1">
    <property type="nucleotide sequence ID" value="NZ_FNWT01000001.1"/>
</dbReference>